<proteinExistence type="predicted"/>
<sequence length="329" mass="36584">MTKSKEINFNLKPLTLQDLPPAGSDELEAFVDATFAAGEAFIETMDDWQKGSAWHKGTVQVMSLPSGSAYSKIRKQFNISDFWCGRISKHTAESVRVGEDPGPNGPLNPMHLVRSMSRRVSSQFGADGKPEAPAADRRATVDLSAQERALHIMNSDPNNLYERMRRGLLEYNEREYIEACRETACLEVLQPHMAEIWRMTYVTPPPTSPRTFVVLLLSRELKSAPKGERSFMNISIPFSHPDCVEKQGAEKSRVRGKYVSVELVREQDGGAQVEWRMATSSDAGGNIPRFVTNASLPSKIAEDVPSFLGWMTRRFPEGGEVDSHPVAAA</sequence>
<dbReference type="Pfam" id="PF11274">
    <property type="entry name" value="DUF3074"/>
    <property type="match status" value="1"/>
</dbReference>
<name>A0ABR3Q0S1_9TREE</name>
<dbReference type="PANTHER" id="PTHR40370">
    <property type="entry name" value="EXPRESSED PROTEIN"/>
    <property type="match status" value="1"/>
</dbReference>
<gene>
    <name evidence="2" type="ORF">Q8F55_005051</name>
</gene>
<keyword evidence="3" id="KW-1185">Reference proteome</keyword>
<comment type="caution">
    <text evidence="2">The sequence shown here is derived from an EMBL/GenBank/DDBJ whole genome shotgun (WGS) entry which is preliminary data.</text>
</comment>
<accession>A0ABR3Q0S1</accession>
<dbReference type="Gene3D" id="3.30.530.20">
    <property type="match status" value="1"/>
</dbReference>
<dbReference type="Proteomes" id="UP001565368">
    <property type="component" value="Unassembled WGS sequence"/>
</dbReference>
<evidence type="ECO:0000313" key="2">
    <source>
        <dbReference type="EMBL" id="KAL1408245.1"/>
    </source>
</evidence>
<dbReference type="PANTHER" id="PTHR40370:SF1">
    <property type="entry name" value="DUF3074 DOMAIN-CONTAINING PROTEIN"/>
    <property type="match status" value="1"/>
</dbReference>
<evidence type="ECO:0000259" key="1">
    <source>
        <dbReference type="Pfam" id="PF11274"/>
    </source>
</evidence>
<evidence type="ECO:0000313" key="3">
    <source>
        <dbReference type="Proteomes" id="UP001565368"/>
    </source>
</evidence>
<organism evidence="2 3">
    <name type="scientific">Vanrija albida</name>
    <dbReference type="NCBI Taxonomy" id="181172"/>
    <lineage>
        <taxon>Eukaryota</taxon>
        <taxon>Fungi</taxon>
        <taxon>Dikarya</taxon>
        <taxon>Basidiomycota</taxon>
        <taxon>Agaricomycotina</taxon>
        <taxon>Tremellomycetes</taxon>
        <taxon>Trichosporonales</taxon>
        <taxon>Trichosporonaceae</taxon>
        <taxon>Vanrija</taxon>
    </lineage>
</organism>
<dbReference type="RefSeq" id="XP_069208189.1">
    <property type="nucleotide sequence ID" value="XM_069353547.1"/>
</dbReference>
<reference evidence="2 3" key="1">
    <citation type="submission" date="2023-08" db="EMBL/GenBank/DDBJ databases">
        <title>Annotated Genome Sequence of Vanrija albida AlHP1.</title>
        <authorList>
            <person name="Herzog R."/>
        </authorList>
    </citation>
    <scope>NUCLEOTIDE SEQUENCE [LARGE SCALE GENOMIC DNA]</scope>
    <source>
        <strain evidence="2 3">AlHP1</strain>
    </source>
</reference>
<dbReference type="EMBL" id="JBBXJM010000004">
    <property type="protein sequence ID" value="KAL1408245.1"/>
    <property type="molecule type" value="Genomic_DNA"/>
</dbReference>
<dbReference type="SUPFAM" id="SSF55961">
    <property type="entry name" value="Bet v1-like"/>
    <property type="match status" value="1"/>
</dbReference>
<feature type="domain" description="DUF3074" evidence="1">
    <location>
        <begin position="170"/>
        <end position="311"/>
    </location>
</feature>
<protein>
    <recommendedName>
        <fullName evidence="1">DUF3074 domain-containing protein</fullName>
    </recommendedName>
</protein>
<dbReference type="GeneID" id="95986094"/>
<dbReference type="InterPro" id="IPR023393">
    <property type="entry name" value="START-like_dom_sf"/>
</dbReference>
<dbReference type="InterPro" id="IPR024500">
    <property type="entry name" value="DUF3074"/>
</dbReference>